<dbReference type="RefSeq" id="WP_118189834.1">
    <property type="nucleotide sequence ID" value="NZ_JAJTTD010000038.1"/>
</dbReference>
<name>A0AA93BCN7_9BACT</name>
<reference evidence="5 6" key="1">
    <citation type="submission" date="2018-08" db="EMBL/GenBank/DDBJ databases">
        <title>A genome reference for cultivated species of the human gut microbiota.</title>
        <authorList>
            <person name="Zou Y."/>
            <person name="Xue W."/>
            <person name="Luo G."/>
        </authorList>
    </citation>
    <scope>NUCLEOTIDE SEQUENCE [LARGE SCALE GENOMIC DNA]</scope>
    <source>
        <strain evidence="3 6">AF22-1</strain>
        <strain evidence="4 5">AM42-23AC</strain>
    </source>
</reference>
<evidence type="ECO:0000313" key="3">
    <source>
        <dbReference type="EMBL" id="RGS44915.1"/>
    </source>
</evidence>
<evidence type="ECO:0000313" key="4">
    <source>
        <dbReference type="EMBL" id="RHA89534.1"/>
    </source>
</evidence>
<reference evidence="1" key="2">
    <citation type="submission" date="2022-07" db="EMBL/GenBank/DDBJ databases">
        <title>Prevotella copri.</title>
        <authorList>
            <person name="Yang C."/>
        </authorList>
    </citation>
    <scope>NUCLEOTIDE SEQUENCE</scope>
    <source>
        <strain evidence="2">HF1805</strain>
        <strain evidence="1">HF88</strain>
    </source>
</reference>
<dbReference type="Proteomes" id="UP001205506">
    <property type="component" value="Unassembled WGS sequence"/>
</dbReference>
<dbReference type="EMBL" id="QSFW01000001">
    <property type="protein sequence ID" value="RHA89534.1"/>
    <property type="molecule type" value="Genomic_DNA"/>
</dbReference>
<dbReference type="EMBL" id="QRVN01000048">
    <property type="protein sequence ID" value="RGS44915.1"/>
    <property type="molecule type" value="Genomic_DNA"/>
</dbReference>
<proteinExistence type="predicted"/>
<dbReference type="EMBL" id="JANDWU010000082">
    <property type="protein sequence ID" value="MCP9550996.1"/>
    <property type="molecule type" value="Genomic_DNA"/>
</dbReference>
<evidence type="ECO:0000313" key="6">
    <source>
        <dbReference type="Proteomes" id="UP000286113"/>
    </source>
</evidence>
<evidence type="ECO:0000313" key="1">
    <source>
        <dbReference type="EMBL" id="MCP9502841.1"/>
    </source>
</evidence>
<comment type="caution">
    <text evidence="3">The sequence shown here is derived from an EMBL/GenBank/DDBJ whole genome shotgun (WGS) entry which is preliminary data.</text>
</comment>
<sequence>MTANERYEKAWDSFLVYLNRNPKAQLTPFLKERHVNHRTMKNWMCEKGYSVLRAKKEIRQAQEAARREKAEASASSTGMMFVPMEPPTIDLPMEDLLYGINITFPNGTLVSVKKGCAKSVMALMKLYEKEDAVCLD</sequence>
<accession>A0AA93BCN7</accession>
<protein>
    <submittedName>
        <fullName evidence="3">Uncharacterized protein</fullName>
    </submittedName>
</protein>
<evidence type="ECO:0000313" key="2">
    <source>
        <dbReference type="EMBL" id="MCP9550996.1"/>
    </source>
</evidence>
<dbReference type="AlphaFoldDB" id="A0AA93BCN7"/>
<dbReference type="EMBL" id="JANDXR010000033">
    <property type="protein sequence ID" value="MCP9502841.1"/>
    <property type="molecule type" value="Genomic_DNA"/>
</dbReference>
<dbReference type="Proteomes" id="UP001206014">
    <property type="component" value="Unassembled WGS sequence"/>
</dbReference>
<dbReference type="Proteomes" id="UP000286113">
    <property type="component" value="Unassembled WGS sequence"/>
</dbReference>
<dbReference type="Proteomes" id="UP000284990">
    <property type="component" value="Unassembled WGS sequence"/>
</dbReference>
<gene>
    <name evidence="4" type="ORF">DW916_00755</name>
    <name evidence="3" type="ORF">DWX90_15115</name>
    <name evidence="2" type="ORF">NNC68_16240</name>
    <name evidence="1" type="ORF">NND11_15100</name>
</gene>
<organism evidence="3 6">
    <name type="scientific">Segatella copri</name>
    <dbReference type="NCBI Taxonomy" id="165179"/>
    <lineage>
        <taxon>Bacteria</taxon>
        <taxon>Pseudomonadati</taxon>
        <taxon>Bacteroidota</taxon>
        <taxon>Bacteroidia</taxon>
        <taxon>Bacteroidales</taxon>
        <taxon>Prevotellaceae</taxon>
        <taxon>Segatella</taxon>
    </lineage>
</organism>
<evidence type="ECO:0000313" key="5">
    <source>
        <dbReference type="Proteomes" id="UP000284990"/>
    </source>
</evidence>